<keyword evidence="6" id="KW-1185">Reference proteome</keyword>
<evidence type="ECO:0008006" key="7">
    <source>
        <dbReference type="Google" id="ProtNLM"/>
    </source>
</evidence>
<reference evidence="5" key="1">
    <citation type="submission" date="2023-03" db="EMBL/GenBank/DDBJ databases">
        <title>Near-Complete genome sequence of Lipomyces tetrasporous NRRL Y-64009, an oleaginous yeast capable of growing on lignocellulosic hydrolysates.</title>
        <authorList>
            <consortium name="Lawrence Berkeley National Laboratory"/>
            <person name="Jagtap S.S."/>
            <person name="Liu J.-J."/>
            <person name="Walukiewicz H.E."/>
            <person name="Pangilinan J."/>
            <person name="Lipzen A."/>
            <person name="Ahrendt S."/>
            <person name="Koriabine M."/>
            <person name="Cobaugh K."/>
            <person name="Salamov A."/>
            <person name="Yoshinaga Y."/>
            <person name="Ng V."/>
            <person name="Daum C."/>
            <person name="Grigoriev I.V."/>
            <person name="Slininger P.J."/>
            <person name="Dien B.S."/>
            <person name="Jin Y.-S."/>
            <person name="Rao C.V."/>
        </authorList>
    </citation>
    <scope>NUCLEOTIDE SEQUENCE</scope>
    <source>
        <strain evidence="5">NRRL Y-64009</strain>
    </source>
</reference>
<dbReference type="GO" id="GO:0016405">
    <property type="term" value="F:CoA-ligase activity"/>
    <property type="evidence" value="ECO:0007669"/>
    <property type="project" value="TreeGrafter"/>
</dbReference>
<dbReference type="EMBL" id="JARPMG010000004">
    <property type="protein sequence ID" value="KAJ8101259.1"/>
    <property type="molecule type" value="Genomic_DNA"/>
</dbReference>
<dbReference type="RefSeq" id="XP_056044709.1">
    <property type="nucleotide sequence ID" value="XM_056191759.1"/>
</dbReference>
<comment type="similarity">
    <text evidence="1">Belongs to the ATP-dependent AMP-binding enzyme family.</text>
</comment>
<evidence type="ECO:0000256" key="2">
    <source>
        <dbReference type="ARBA" id="ARBA00022598"/>
    </source>
</evidence>
<dbReference type="InterPro" id="IPR045851">
    <property type="entry name" value="AMP-bd_C_sf"/>
</dbReference>
<feature type="domain" description="AMP-dependent synthetase/ligase" evidence="3">
    <location>
        <begin position="29"/>
        <end position="395"/>
    </location>
</feature>
<evidence type="ECO:0000313" key="6">
    <source>
        <dbReference type="Proteomes" id="UP001217417"/>
    </source>
</evidence>
<evidence type="ECO:0000259" key="3">
    <source>
        <dbReference type="Pfam" id="PF00501"/>
    </source>
</evidence>
<dbReference type="InterPro" id="IPR000873">
    <property type="entry name" value="AMP-dep_synth/lig_dom"/>
</dbReference>
<dbReference type="PANTHER" id="PTHR24096">
    <property type="entry name" value="LONG-CHAIN-FATTY-ACID--COA LIGASE"/>
    <property type="match status" value="1"/>
</dbReference>
<dbReference type="Gene3D" id="3.30.300.30">
    <property type="match status" value="1"/>
</dbReference>
<dbReference type="Gene3D" id="3.40.50.12780">
    <property type="entry name" value="N-terminal domain of ligase-like"/>
    <property type="match status" value="1"/>
</dbReference>
<dbReference type="AlphaFoldDB" id="A0AAD7VTZ2"/>
<proteinExistence type="inferred from homology"/>
<comment type="caution">
    <text evidence="5">The sequence shown here is derived from an EMBL/GenBank/DDBJ whole genome shotgun (WGS) entry which is preliminary data.</text>
</comment>
<evidence type="ECO:0000259" key="4">
    <source>
        <dbReference type="Pfam" id="PF13193"/>
    </source>
</evidence>
<dbReference type="CDD" id="cd05911">
    <property type="entry name" value="Firefly_Luc_like"/>
    <property type="match status" value="1"/>
</dbReference>
<evidence type="ECO:0000313" key="5">
    <source>
        <dbReference type="EMBL" id="KAJ8101259.1"/>
    </source>
</evidence>
<protein>
    <recommendedName>
        <fullName evidence="7">Acetyl-CoA synthetase-like protein</fullName>
    </recommendedName>
</protein>
<keyword evidence="2" id="KW-0436">Ligase</keyword>
<evidence type="ECO:0000256" key="1">
    <source>
        <dbReference type="ARBA" id="ARBA00006432"/>
    </source>
</evidence>
<organism evidence="5 6">
    <name type="scientific">Lipomyces tetrasporus</name>
    <dbReference type="NCBI Taxonomy" id="54092"/>
    <lineage>
        <taxon>Eukaryota</taxon>
        <taxon>Fungi</taxon>
        <taxon>Dikarya</taxon>
        <taxon>Ascomycota</taxon>
        <taxon>Saccharomycotina</taxon>
        <taxon>Lipomycetes</taxon>
        <taxon>Lipomycetales</taxon>
        <taxon>Lipomycetaceae</taxon>
        <taxon>Lipomyces</taxon>
    </lineage>
</organism>
<dbReference type="PANTHER" id="PTHR24096:SF149">
    <property type="entry name" value="AMP-BINDING DOMAIN-CONTAINING PROTEIN-RELATED"/>
    <property type="match status" value="1"/>
</dbReference>
<dbReference type="InterPro" id="IPR025110">
    <property type="entry name" value="AMP-bd_C"/>
</dbReference>
<dbReference type="GeneID" id="80886925"/>
<dbReference type="InterPro" id="IPR042099">
    <property type="entry name" value="ANL_N_sf"/>
</dbReference>
<sequence>MHVYKSPYPPEPLYEGSLVDLLLTSKFHKSHNSPVLTDAETGETLTIRDHFNNVRSFTATLKNHGVTRGTVVALFALNNIYLPCMHHAILAAGGVITPVNCAYTSRELGEQLEIANAKFIVAQDGHWLKTAQETVSSSESISSCKVLSFEQFVKDCLSNRDGKTALGDPLPLDKSARETLAYLCFSSGTTGKFKGVKTSHFNLANNVLQAIAADPVIFSPNAIYAGFLPQTHIYALNLHVYTSIFLGAQLIVFPAFDFERFLKAVIRYRISHAHVVPPIMVLFAKSPLVDKYPEIKYSLRILYSGAAPLSQGLADAVTERLDSKVTVCQGYGLTETSPVTHMSRAERPADKVGSIGFLVPNIEARLWDPETGQDAKLGGPGELVVRGPNIMLGYLNNPTADADTLIGDGWMRTGDIARVDEGGYWYIIDRSKEMIKSKGFQVAPAELEALLLKHPHVIDAAVIGQWSEIEATEQPRAFVVLAPNSDAAQIKEWADAQVAKHKRLSAGIVAIDQIPKSPSGKILRRFLKERNDDTVVGVKKLAAKL</sequence>
<dbReference type="SUPFAM" id="SSF56801">
    <property type="entry name" value="Acetyl-CoA synthetase-like"/>
    <property type="match status" value="1"/>
</dbReference>
<dbReference type="Proteomes" id="UP001217417">
    <property type="component" value="Unassembled WGS sequence"/>
</dbReference>
<gene>
    <name evidence="5" type="ORF">POJ06DRAFT_92669</name>
</gene>
<dbReference type="Pfam" id="PF00501">
    <property type="entry name" value="AMP-binding"/>
    <property type="match status" value="1"/>
</dbReference>
<name>A0AAD7VTZ2_9ASCO</name>
<accession>A0AAD7VTZ2</accession>
<dbReference type="Pfam" id="PF13193">
    <property type="entry name" value="AMP-binding_C"/>
    <property type="match status" value="1"/>
</dbReference>
<feature type="domain" description="AMP-binding enzyme C-terminal" evidence="4">
    <location>
        <begin position="446"/>
        <end position="521"/>
    </location>
</feature>